<keyword evidence="3" id="KW-1185">Reference proteome</keyword>
<name>A0A918WRJ1_9BACT</name>
<organism evidence="2 3">
    <name type="scientific">Roseibacillus persicicus</name>
    <dbReference type="NCBI Taxonomy" id="454148"/>
    <lineage>
        <taxon>Bacteria</taxon>
        <taxon>Pseudomonadati</taxon>
        <taxon>Verrucomicrobiota</taxon>
        <taxon>Verrucomicrobiia</taxon>
        <taxon>Verrucomicrobiales</taxon>
        <taxon>Verrucomicrobiaceae</taxon>
        <taxon>Roseibacillus</taxon>
    </lineage>
</organism>
<comment type="caution">
    <text evidence="2">The sequence shown here is derived from an EMBL/GenBank/DDBJ whole genome shotgun (WGS) entry which is preliminary data.</text>
</comment>
<evidence type="ECO:0000313" key="2">
    <source>
        <dbReference type="EMBL" id="GHC68864.1"/>
    </source>
</evidence>
<protein>
    <submittedName>
        <fullName evidence="2">Uncharacterized protein</fullName>
    </submittedName>
</protein>
<dbReference type="RefSeq" id="WP_189574759.1">
    <property type="nucleotide sequence ID" value="NZ_BMXI01000073.1"/>
</dbReference>
<evidence type="ECO:0000256" key="1">
    <source>
        <dbReference type="SAM" id="Phobius"/>
    </source>
</evidence>
<dbReference type="EMBL" id="BMXI01000073">
    <property type="protein sequence ID" value="GHC68864.1"/>
    <property type="molecule type" value="Genomic_DNA"/>
</dbReference>
<accession>A0A918WRJ1</accession>
<dbReference type="Proteomes" id="UP000644507">
    <property type="component" value="Unassembled WGS sequence"/>
</dbReference>
<dbReference type="AlphaFoldDB" id="A0A918WRJ1"/>
<keyword evidence="1" id="KW-1133">Transmembrane helix</keyword>
<keyword evidence="1" id="KW-0812">Transmembrane</keyword>
<proteinExistence type="predicted"/>
<reference evidence="2" key="1">
    <citation type="journal article" date="2014" name="Int. J. Syst. Evol. Microbiol.">
        <title>Complete genome sequence of Corynebacterium casei LMG S-19264T (=DSM 44701T), isolated from a smear-ripened cheese.</title>
        <authorList>
            <consortium name="US DOE Joint Genome Institute (JGI-PGF)"/>
            <person name="Walter F."/>
            <person name="Albersmeier A."/>
            <person name="Kalinowski J."/>
            <person name="Ruckert C."/>
        </authorList>
    </citation>
    <scope>NUCLEOTIDE SEQUENCE</scope>
    <source>
        <strain evidence="2">KCTC 12988</strain>
    </source>
</reference>
<keyword evidence="1" id="KW-0472">Membrane</keyword>
<feature type="transmembrane region" description="Helical" evidence="1">
    <location>
        <begin position="69"/>
        <end position="89"/>
    </location>
</feature>
<sequence length="124" mass="13818">MEYERPSLAQIQGARIERLALSLAGGRVTEGRIRTTITTEVRDTDEQKEVLRLVIERASVLVREQKRRYLILGAIWILVGAVPLIVGLIFTRGSLLVLTAGPIAYGVYLVTRKGNDPKEFDELG</sequence>
<evidence type="ECO:0000313" key="3">
    <source>
        <dbReference type="Proteomes" id="UP000644507"/>
    </source>
</evidence>
<gene>
    <name evidence="2" type="ORF">GCM10007100_40600</name>
</gene>
<reference evidence="2" key="2">
    <citation type="submission" date="2020-09" db="EMBL/GenBank/DDBJ databases">
        <authorList>
            <person name="Sun Q."/>
            <person name="Kim S."/>
        </authorList>
    </citation>
    <scope>NUCLEOTIDE SEQUENCE</scope>
    <source>
        <strain evidence="2">KCTC 12988</strain>
    </source>
</reference>